<dbReference type="AlphaFoldDB" id="A0A9D2JRC6"/>
<feature type="transmembrane region" description="Helical" evidence="1">
    <location>
        <begin position="67"/>
        <end position="84"/>
    </location>
</feature>
<dbReference type="EMBL" id="DXBG01000056">
    <property type="protein sequence ID" value="HIZ64760.1"/>
    <property type="molecule type" value="Genomic_DNA"/>
</dbReference>
<dbReference type="GO" id="GO:0034228">
    <property type="term" value="F:ethanolamine transmembrane transporter activity"/>
    <property type="evidence" value="ECO:0007669"/>
    <property type="project" value="InterPro"/>
</dbReference>
<feature type="transmembrane region" description="Helical" evidence="1">
    <location>
        <begin position="200"/>
        <end position="220"/>
    </location>
</feature>
<comment type="caution">
    <text evidence="2">The sequence shown here is derived from an EMBL/GenBank/DDBJ whole genome shotgun (WGS) entry which is preliminary data.</text>
</comment>
<dbReference type="PANTHER" id="PTHR40089:SF1">
    <property type="entry name" value="ETHANOLAMINE PERMEASE EUTH-RELATED"/>
    <property type="match status" value="1"/>
</dbReference>
<sequence length="355" mass="36925">METVIMWIMAAGALIGGADRLLGNRLGLGEKFEEAFLLLGSTALSMAGIICLVPLVSWLLKLGAVPFCNALGLDPAMLGGWLAIDMGGYQLARELAVDTRMGDYGGIVVAATFGCTLTFTVPMGMGILGEEERPSFAKGILLGLGVLPVALLIGGALCGLPVLKTLVQSIPVFLLSLALMAGLQKFPGKTISGFSLFAEGIKALTTIGLIAGAVAYMTGWKLLPMLAPIEEAMGIVASIGVVMLGSLPVAELLQRLLRRPMNWLGIRTGMNSSSIAGLLISIVSVVPAIVLMKNMNPKGRVVNGAFMVCSASMLAAHMGFVFGVNQEMVVPLLVTKVAGGVCGAAAALFFVWEKD</sequence>
<dbReference type="Pfam" id="PF04346">
    <property type="entry name" value="EutH"/>
    <property type="match status" value="1"/>
</dbReference>
<feature type="transmembrane region" description="Helical" evidence="1">
    <location>
        <begin position="104"/>
        <end position="128"/>
    </location>
</feature>
<evidence type="ECO:0000313" key="2">
    <source>
        <dbReference type="EMBL" id="HIZ64760.1"/>
    </source>
</evidence>
<dbReference type="GO" id="GO:0005886">
    <property type="term" value="C:plasma membrane"/>
    <property type="evidence" value="ECO:0007669"/>
    <property type="project" value="TreeGrafter"/>
</dbReference>
<name>A0A9D2JRC6_9FIRM</name>
<organism evidence="2 3">
    <name type="scientific">Candidatus Blautia pullicola</name>
    <dbReference type="NCBI Taxonomy" id="2838498"/>
    <lineage>
        <taxon>Bacteria</taxon>
        <taxon>Bacillati</taxon>
        <taxon>Bacillota</taxon>
        <taxon>Clostridia</taxon>
        <taxon>Lachnospirales</taxon>
        <taxon>Lachnospiraceae</taxon>
        <taxon>Blautia</taxon>
    </lineage>
</organism>
<reference evidence="2" key="1">
    <citation type="journal article" date="2021" name="PeerJ">
        <title>Extensive microbial diversity within the chicken gut microbiome revealed by metagenomics and culture.</title>
        <authorList>
            <person name="Gilroy R."/>
            <person name="Ravi A."/>
            <person name="Getino M."/>
            <person name="Pursley I."/>
            <person name="Horton D.L."/>
            <person name="Alikhan N.F."/>
            <person name="Baker D."/>
            <person name="Gharbi K."/>
            <person name="Hall N."/>
            <person name="Watson M."/>
            <person name="Adriaenssens E.M."/>
            <person name="Foster-Nyarko E."/>
            <person name="Jarju S."/>
            <person name="Secka A."/>
            <person name="Antonio M."/>
            <person name="Oren A."/>
            <person name="Chaudhuri R.R."/>
            <person name="La Ragione R."/>
            <person name="Hildebrand F."/>
            <person name="Pallen M.J."/>
        </authorList>
    </citation>
    <scope>NUCLEOTIDE SEQUENCE</scope>
    <source>
        <strain evidence="2">1068</strain>
    </source>
</reference>
<dbReference type="InterPro" id="IPR007441">
    <property type="entry name" value="EutH"/>
</dbReference>
<keyword evidence="1" id="KW-0812">Transmembrane</keyword>
<accession>A0A9D2JRC6</accession>
<keyword evidence="1" id="KW-0472">Membrane</keyword>
<dbReference type="PANTHER" id="PTHR40089">
    <property type="entry name" value="ETHANOLAMINE UTILIZATION PROTEIN EUTH"/>
    <property type="match status" value="1"/>
</dbReference>
<feature type="transmembrane region" description="Helical" evidence="1">
    <location>
        <begin position="140"/>
        <end position="163"/>
    </location>
</feature>
<proteinExistence type="predicted"/>
<feature type="transmembrane region" description="Helical" evidence="1">
    <location>
        <begin position="304"/>
        <end position="322"/>
    </location>
</feature>
<feature type="transmembrane region" description="Helical" evidence="1">
    <location>
        <begin position="329"/>
        <end position="352"/>
    </location>
</feature>
<protein>
    <submittedName>
        <fullName evidence="2">Ethanolamine utilization protein EutH</fullName>
    </submittedName>
</protein>
<reference evidence="2" key="2">
    <citation type="submission" date="2021-04" db="EMBL/GenBank/DDBJ databases">
        <authorList>
            <person name="Gilroy R."/>
        </authorList>
    </citation>
    <scope>NUCLEOTIDE SEQUENCE</scope>
    <source>
        <strain evidence="2">1068</strain>
    </source>
</reference>
<evidence type="ECO:0000256" key="1">
    <source>
        <dbReference type="SAM" id="Phobius"/>
    </source>
</evidence>
<feature type="transmembrane region" description="Helical" evidence="1">
    <location>
        <begin position="274"/>
        <end position="292"/>
    </location>
</feature>
<keyword evidence="1" id="KW-1133">Transmembrane helix</keyword>
<gene>
    <name evidence="2" type="ORF">H9809_02460</name>
</gene>
<feature type="transmembrane region" description="Helical" evidence="1">
    <location>
        <begin position="36"/>
        <end position="60"/>
    </location>
</feature>
<feature type="transmembrane region" description="Helical" evidence="1">
    <location>
        <begin position="232"/>
        <end position="253"/>
    </location>
</feature>
<dbReference type="Proteomes" id="UP000824056">
    <property type="component" value="Unassembled WGS sequence"/>
</dbReference>
<evidence type="ECO:0000313" key="3">
    <source>
        <dbReference type="Proteomes" id="UP000824056"/>
    </source>
</evidence>